<dbReference type="EMBL" id="CP080467">
    <property type="protein sequence ID" value="UNO48780.1"/>
    <property type="molecule type" value="Genomic_DNA"/>
</dbReference>
<organism evidence="2 3">
    <name type="scientific">Alicyclobacillus acidoterrestris (strain ATCC 49025 / DSM 3922 / CIP 106132 / NCIMB 13137 / GD3B)</name>
    <dbReference type="NCBI Taxonomy" id="1356854"/>
    <lineage>
        <taxon>Bacteria</taxon>
        <taxon>Bacillati</taxon>
        <taxon>Bacillota</taxon>
        <taxon>Bacilli</taxon>
        <taxon>Bacillales</taxon>
        <taxon>Alicyclobacillaceae</taxon>
        <taxon>Alicyclobacillus</taxon>
    </lineage>
</organism>
<keyword evidence="3" id="KW-1185">Reference proteome</keyword>
<dbReference type="RefSeq" id="WP_161624372.1">
    <property type="nucleotide sequence ID" value="NZ_AURB01000158.1"/>
</dbReference>
<gene>
    <name evidence="2" type="ORF">K1I37_19410</name>
</gene>
<evidence type="ECO:0000313" key="2">
    <source>
        <dbReference type="EMBL" id="UNO48780.1"/>
    </source>
</evidence>
<dbReference type="Pfam" id="PF13468">
    <property type="entry name" value="Glyoxalase_3"/>
    <property type="match status" value="1"/>
</dbReference>
<reference evidence="3" key="1">
    <citation type="journal article" date="2022" name="G3 (Bethesda)">
        <title>Unveiling the complete genome sequence of Alicyclobacillus acidoterrestris DSM 3922T, a taint-producing strain.</title>
        <authorList>
            <person name="Leonardo I.C."/>
            <person name="Barreto Crespo M.T."/>
            <person name="Gaspar F.B."/>
        </authorList>
    </citation>
    <scope>NUCLEOTIDE SEQUENCE [LARGE SCALE GENOMIC DNA]</scope>
    <source>
        <strain evidence="3">DSM 3922</strain>
    </source>
</reference>
<dbReference type="KEGG" id="aaco:K1I37_19410"/>
<proteinExistence type="predicted"/>
<evidence type="ECO:0000259" key="1">
    <source>
        <dbReference type="Pfam" id="PF13468"/>
    </source>
</evidence>
<accession>A0A9E6ZF85</accession>
<dbReference type="SUPFAM" id="SSF54593">
    <property type="entry name" value="Glyoxalase/Bleomycin resistance protein/Dihydroxybiphenyl dioxygenase"/>
    <property type="match status" value="1"/>
</dbReference>
<dbReference type="OrthoDB" id="16034at186823"/>
<dbReference type="InterPro" id="IPR029068">
    <property type="entry name" value="Glyas_Bleomycin-R_OHBP_Dase"/>
</dbReference>
<dbReference type="Proteomes" id="UP000829401">
    <property type="component" value="Chromosome"/>
</dbReference>
<dbReference type="Gene3D" id="3.10.180.10">
    <property type="entry name" value="2,3-Dihydroxybiphenyl 1,2-Dioxygenase, domain 1"/>
    <property type="match status" value="1"/>
</dbReference>
<evidence type="ECO:0000313" key="3">
    <source>
        <dbReference type="Proteomes" id="UP000829401"/>
    </source>
</evidence>
<protein>
    <submittedName>
        <fullName evidence="2">VOC family protein</fullName>
    </submittedName>
</protein>
<dbReference type="AlphaFoldDB" id="A0A9E6ZF85"/>
<dbReference type="InterPro" id="IPR025870">
    <property type="entry name" value="Glyoxalase-like_dom"/>
</dbReference>
<sequence length="258" mass="29141">MNFAVDHIVQEVDDLQQVSRAFDALDIRTVVFQNDRSAMAVLHQCTNTYVEYCTPFTNPWRTLAPHRTARKEGEPSRTWVAIRVDDIHACAASLWEQGYMMEGPRYQSVQLPTGEVVESLVLIPRIKSPSGIPLPIFIERGGTEISYMQKHHSVISPDAILNLRSIAIATRDVSAAAETWATLLRRRPTECWIQTDISAYCVRIPLDDNIYIIFCSPVGEGLVARTLREHGDHVFLLNFTGSHYQVDSSICGTVHRMM</sequence>
<feature type="domain" description="Glyoxalase-like" evidence="1">
    <location>
        <begin position="5"/>
        <end position="184"/>
    </location>
</feature>
<name>A0A9E6ZF85_ALIAG</name>